<dbReference type="Proteomes" id="UP001157502">
    <property type="component" value="Chromosome 10"/>
</dbReference>
<gene>
    <name evidence="1" type="ORF">DPEC_G00134130</name>
</gene>
<comment type="caution">
    <text evidence="1">The sequence shown here is derived from an EMBL/GenBank/DDBJ whole genome shotgun (WGS) entry which is preliminary data.</text>
</comment>
<sequence length="96" mass="10935">MESQIRQNYHRDCEAAINRMINLECMPPTPTLQCQTVMSGALGWRPCSLLCIWKTVDQALLDLHKISSDKVDPHMDSTNNKLAEYLFDKHTLGSQS</sequence>
<keyword evidence="2" id="KW-1185">Reference proteome</keyword>
<evidence type="ECO:0000313" key="2">
    <source>
        <dbReference type="Proteomes" id="UP001157502"/>
    </source>
</evidence>
<organism evidence="1 2">
    <name type="scientific">Dallia pectoralis</name>
    <name type="common">Alaska blackfish</name>
    <dbReference type="NCBI Taxonomy" id="75939"/>
    <lineage>
        <taxon>Eukaryota</taxon>
        <taxon>Metazoa</taxon>
        <taxon>Chordata</taxon>
        <taxon>Craniata</taxon>
        <taxon>Vertebrata</taxon>
        <taxon>Euteleostomi</taxon>
        <taxon>Actinopterygii</taxon>
        <taxon>Neopterygii</taxon>
        <taxon>Teleostei</taxon>
        <taxon>Protacanthopterygii</taxon>
        <taxon>Esociformes</taxon>
        <taxon>Umbridae</taxon>
        <taxon>Dallia</taxon>
    </lineage>
</organism>
<name>A0ACC2GRN9_DALPE</name>
<reference evidence="1" key="1">
    <citation type="submission" date="2021-05" db="EMBL/GenBank/DDBJ databases">
        <authorList>
            <person name="Pan Q."/>
            <person name="Jouanno E."/>
            <person name="Zahm M."/>
            <person name="Klopp C."/>
            <person name="Cabau C."/>
            <person name="Louis A."/>
            <person name="Berthelot C."/>
            <person name="Parey E."/>
            <person name="Roest Crollius H."/>
            <person name="Montfort J."/>
            <person name="Robinson-Rechavi M."/>
            <person name="Bouchez O."/>
            <person name="Lampietro C."/>
            <person name="Lopez Roques C."/>
            <person name="Donnadieu C."/>
            <person name="Postlethwait J."/>
            <person name="Bobe J."/>
            <person name="Dillon D."/>
            <person name="Chandos A."/>
            <person name="von Hippel F."/>
            <person name="Guiguen Y."/>
        </authorList>
    </citation>
    <scope>NUCLEOTIDE SEQUENCE</scope>
    <source>
        <strain evidence="1">YG-Jan2019</strain>
    </source>
</reference>
<protein>
    <submittedName>
        <fullName evidence="1">Uncharacterized protein</fullName>
    </submittedName>
</protein>
<proteinExistence type="predicted"/>
<accession>A0ACC2GRN9</accession>
<evidence type="ECO:0000313" key="1">
    <source>
        <dbReference type="EMBL" id="KAJ8006331.1"/>
    </source>
</evidence>
<dbReference type="EMBL" id="CM055737">
    <property type="protein sequence ID" value="KAJ8006331.1"/>
    <property type="molecule type" value="Genomic_DNA"/>
</dbReference>